<dbReference type="Proteomes" id="UP000634229">
    <property type="component" value="Unassembled WGS sequence"/>
</dbReference>
<dbReference type="InterPro" id="IPR003593">
    <property type="entry name" value="AAA+_ATPase"/>
</dbReference>
<dbReference type="RefSeq" id="WP_201878095.1">
    <property type="nucleotide sequence ID" value="NZ_JAERRF010000018.1"/>
</dbReference>
<dbReference type="Gene3D" id="3.40.50.300">
    <property type="entry name" value="P-loop containing nucleotide triphosphate hydrolases"/>
    <property type="match status" value="1"/>
</dbReference>
<dbReference type="Gene3D" id="1.10.8.80">
    <property type="entry name" value="Magnesium chelatase subunit I, C-Terminal domain"/>
    <property type="match status" value="1"/>
</dbReference>
<gene>
    <name evidence="2" type="ORF">JK363_27190</name>
</gene>
<accession>A0ABS1NJK8</accession>
<proteinExistence type="predicted"/>
<dbReference type="SUPFAM" id="SSF52540">
    <property type="entry name" value="P-loop containing nucleoside triphosphate hydrolases"/>
    <property type="match status" value="1"/>
</dbReference>
<dbReference type="PANTHER" id="PTHR42759">
    <property type="entry name" value="MOXR FAMILY PROTEIN"/>
    <property type="match status" value="1"/>
</dbReference>
<dbReference type="InterPro" id="IPR041628">
    <property type="entry name" value="ChlI/MoxR_AAA_lid"/>
</dbReference>
<protein>
    <submittedName>
        <fullName evidence="2">MoxR family ATPase</fullName>
    </submittedName>
</protein>
<reference evidence="2 3" key="1">
    <citation type="submission" date="2021-01" db="EMBL/GenBank/DDBJ databases">
        <title>WGS of actinomycetes isolated from Thailand.</title>
        <authorList>
            <person name="Thawai C."/>
        </authorList>
    </citation>
    <scope>NUCLEOTIDE SEQUENCE [LARGE SCALE GENOMIC DNA]</scope>
    <source>
        <strain evidence="2 3">CA1R205</strain>
    </source>
</reference>
<organism evidence="2 3">
    <name type="scientific">Streptomyces coffeae</name>
    <dbReference type="NCBI Taxonomy" id="621382"/>
    <lineage>
        <taxon>Bacteria</taxon>
        <taxon>Bacillati</taxon>
        <taxon>Actinomycetota</taxon>
        <taxon>Actinomycetes</taxon>
        <taxon>Kitasatosporales</taxon>
        <taxon>Streptomycetaceae</taxon>
        <taxon>Streptomyces</taxon>
    </lineage>
</organism>
<name>A0ABS1NJK8_9ACTN</name>
<dbReference type="InterPro" id="IPR027417">
    <property type="entry name" value="P-loop_NTPase"/>
</dbReference>
<evidence type="ECO:0000313" key="2">
    <source>
        <dbReference type="EMBL" id="MBL1100294.1"/>
    </source>
</evidence>
<dbReference type="PANTHER" id="PTHR42759:SF5">
    <property type="entry name" value="METHANOL DEHYDROGENASE REGULATOR"/>
    <property type="match status" value="1"/>
</dbReference>
<dbReference type="SMART" id="SM00382">
    <property type="entry name" value="AAA"/>
    <property type="match status" value="1"/>
</dbReference>
<evidence type="ECO:0000313" key="3">
    <source>
        <dbReference type="Proteomes" id="UP000634229"/>
    </source>
</evidence>
<feature type="domain" description="AAA+ ATPase" evidence="1">
    <location>
        <begin position="43"/>
        <end position="182"/>
    </location>
</feature>
<dbReference type="EMBL" id="JAERRF010000018">
    <property type="protein sequence ID" value="MBL1100294.1"/>
    <property type="molecule type" value="Genomic_DNA"/>
</dbReference>
<dbReference type="PIRSF" id="PIRSF002849">
    <property type="entry name" value="AAA_ATPase_chaperone_MoxR_prd"/>
    <property type="match status" value="1"/>
</dbReference>
<dbReference type="Pfam" id="PF07726">
    <property type="entry name" value="AAA_3"/>
    <property type="match status" value="1"/>
</dbReference>
<dbReference type="InterPro" id="IPR050764">
    <property type="entry name" value="CbbQ/NirQ/NorQ/GpvN"/>
</dbReference>
<dbReference type="Pfam" id="PF17863">
    <property type="entry name" value="AAA_lid_2"/>
    <property type="match status" value="1"/>
</dbReference>
<dbReference type="InterPro" id="IPR011703">
    <property type="entry name" value="ATPase_AAA-3"/>
</dbReference>
<sequence>MQRPAQEDFDGLRIRFDTVAEAVGEVLRGKREAIRLALICLMAEGHLLIEDVPGVGKTSLARALAAAFGVTSGRIQFTPDLLPSDITGVQVLERGAFTFQPGPVFAHIVICDEVNRASPKAQAALLEVMEERQVSVAGETRPVPRPFMVVATQNPIDFEGTYPLPEAQLDRFLMRVSIGPPDARVESEILAREATTLSPEATIGTVLDRESLRGMIETARRVRVDGSVNDYIAALLQETRSPAHREEIRLGASTRAGLALLRAARVSAAAEGLQGVLPDQVRALAVPVLAHRLVLTERAVWDQVTSEDVIRRILSRVPVPR</sequence>
<comment type="caution">
    <text evidence="2">The sequence shown here is derived from an EMBL/GenBank/DDBJ whole genome shotgun (WGS) entry which is preliminary data.</text>
</comment>
<keyword evidence="3" id="KW-1185">Reference proteome</keyword>
<evidence type="ECO:0000259" key="1">
    <source>
        <dbReference type="SMART" id="SM00382"/>
    </source>
</evidence>